<dbReference type="EMBL" id="LBZL01000023">
    <property type="protein sequence ID" value="KKR69719.1"/>
    <property type="molecule type" value="Genomic_DNA"/>
</dbReference>
<dbReference type="Gene3D" id="3.10.28.10">
    <property type="entry name" value="Homing endonucleases"/>
    <property type="match status" value="1"/>
</dbReference>
<dbReference type="AlphaFoldDB" id="A0A0G0SY81"/>
<accession>A0A0G0SY81</accession>
<dbReference type="SUPFAM" id="SSF55608">
    <property type="entry name" value="Homing endonucleases"/>
    <property type="match status" value="2"/>
</dbReference>
<dbReference type="Proteomes" id="UP000034452">
    <property type="component" value="Unassembled WGS sequence"/>
</dbReference>
<organism evidence="1 2">
    <name type="scientific">Candidatus Nomurabacteria bacterium GW2011_GWB1_40_7</name>
    <dbReference type="NCBI Taxonomy" id="1618744"/>
    <lineage>
        <taxon>Bacteria</taxon>
        <taxon>Candidatus Nomuraibacteriota</taxon>
    </lineage>
</organism>
<name>A0A0G0SY81_9BACT</name>
<comment type="caution">
    <text evidence="1">The sequence shown here is derived from an EMBL/GenBank/DDBJ whole genome shotgun (WGS) entry which is preliminary data.</text>
</comment>
<protein>
    <submittedName>
        <fullName evidence="1">Intein-containing protein</fullName>
    </submittedName>
</protein>
<sequence>MGATPWEFKSPLRHIMTKHNLPLVKYQWTPELAYIVGLMATDGCLSPDGRHLTFTSCDKQLIETFKKILNLKNKIGETETKALRIQFGDIQFYKWLLSIGITPNKSHTIDKIFMPKEFFRDFIRGHLDGDGSITTYMDKYNTYKKPKYIYKRLFIRLISASEQHILWLQENIIENFKVTGRIHKTKITPPSKVPIYILKYMKKESQILLKEIYYKESLPCLDRKRLVAIDFL</sequence>
<dbReference type="InterPro" id="IPR027434">
    <property type="entry name" value="Homing_endonucl"/>
</dbReference>
<proteinExistence type="predicted"/>
<evidence type="ECO:0000313" key="2">
    <source>
        <dbReference type="Proteomes" id="UP000034452"/>
    </source>
</evidence>
<reference evidence="1 2" key="1">
    <citation type="journal article" date="2015" name="Nature">
        <title>rRNA introns, odd ribosomes, and small enigmatic genomes across a large radiation of phyla.</title>
        <authorList>
            <person name="Brown C.T."/>
            <person name="Hug L.A."/>
            <person name="Thomas B.C."/>
            <person name="Sharon I."/>
            <person name="Castelle C.J."/>
            <person name="Singh A."/>
            <person name="Wilkins M.J."/>
            <person name="Williams K.H."/>
            <person name="Banfield J.F."/>
        </authorList>
    </citation>
    <scope>NUCLEOTIDE SEQUENCE [LARGE SCALE GENOMIC DNA]</scope>
</reference>
<evidence type="ECO:0000313" key="1">
    <source>
        <dbReference type="EMBL" id="KKR69719.1"/>
    </source>
</evidence>
<gene>
    <name evidence="1" type="ORF">UU13_C0023G0007</name>
</gene>
<dbReference type="GO" id="GO:0004519">
    <property type="term" value="F:endonuclease activity"/>
    <property type="evidence" value="ECO:0007669"/>
    <property type="project" value="InterPro"/>
</dbReference>